<accession>A0A0R2U7L7</accession>
<name>A0A0R2U7L7_9GAMM</name>
<keyword evidence="1" id="KW-0732">Signal</keyword>
<evidence type="ECO:0000313" key="3">
    <source>
        <dbReference type="Proteomes" id="UP000051027"/>
    </source>
</evidence>
<organism evidence="2 3">
    <name type="scientific">SAR86 cluster bacterium BACL1 MAG-120820-bin45</name>
    <dbReference type="NCBI Taxonomy" id="1655612"/>
    <lineage>
        <taxon>Bacteria</taxon>
        <taxon>Pseudomonadati</taxon>
        <taxon>Pseudomonadota</taxon>
        <taxon>Gammaproteobacteria</taxon>
        <taxon>SAR86 cluster</taxon>
    </lineage>
</organism>
<feature type="signal peptide" evidence="1">
    <location>
        <begin position="1"/>
        <end position="19"/>
    </location>
</feature>
<protein>
    <recommendedName>
        <fullName evidence="4">DUF3604 domain-containing protein</fullName>
    </recommendedName>
</protein>
<reference evidence="2 3" key="1">
    <citation type="submission" date="2015-10" db="EMBL/GenBank/DDBJ databases">
        <title>Metagenome-Assembled Genomes uncover a global brackish microbiome.</title>
        <authorList>
            <person name="Hugerth L.W."/>
            <person name="Larsson J."/>
            <person name="Alneberg J."/>
            <person name="Lindh M.V."/>
            <person name="Legrand C."/>
            <person name="Pinhassi J."/>
            <person name="Andersson A.F."/>
        </authorList>
    </citation>
    <scope>NUCLEOTIDE SEQUENCE [LARGE SCALE GENOMIC DNA]</scope>
    <source>
        <strain evidence="2">BACL1 MAG-120820-bin45</strain>
    </source>
</reference>
<dbReference type="Pfam" id="PF12228">
    <property type="entry name" value="DUF3604"/>
    <property type="match status" value="1"/>
</dbReference>
<proteinExistence type="predicted"/>
<evidence type="ECO:0008006" key="4">
    <source>
        <dbReference type="Google" id="ProtNLM"/>
    </source>
</evidence>
<dbReference type="EMBL" id="LICS01000026">
    <property type="protein sequence ID" value="KRO95551.1"/>
    <property type="molecule type" value="Genomic_DNA"/>
</dbReference>
<sequence>MKLVFLAFYLAAWSSLTYGAEIQPYQYETRAPCQVHVKNRIPLFGDLHVHTALSLDANTQGTLNTPDDAYRYAKGQSLYLQPYLEDGTSERVSRLKQSLDFAAVTDHAELLGEVRMCSDINSLKYKSFHCRVYRNFPKLSYFYLNAKASVRGEASVCGDAREFCLDAAQTPWHETIAAAESHYDRTSDCSFSSFVGYEWTGAAYSGNNLHRNIIFNNANVPSSPVSFYEAPSRKELWDQLDLSCNENCDYVVIPHNSNLSNGYMFEKPDQDELFIQSKKEPLVEIFQHKGSSECNISLSDPLCDFEQLPYKDFRSKFQKDFSASPDASFIRESLGQGLLFQEDLSVNPLKFGVIASTDTHLGTPGAVDENTFQGHGGAGKSFRSSIPKGLPDDIEFNPGGLAVAWAEENSRSSIFDAFKRKEVYGTSGPRFIVRFFMGDDLETTLCQNPDAISDAYEHGVPMGGTLKSQALSQARLFISSQADASLPDQFIDKLQVIKGVVRNGELITSIHDVAITDSPVELDEGTCRVQGKGQKSMCTVWNDPNFNNAENAYYYVRVVANKSCRWSYNLCLKNSEYCDSESKVEPSTAKFIQERAWTSPIWLENT</sequence>
<dbReference type="Proteomes" id="UP000051027">
    <property type="component" value="Unassembled WGS sequence"/>
</dbReference>
<evidence type="ECO:0000256" key="1">
    <source>
        <dbReference type="SAM" id="SignalP"/>
    </source>
</evidence>
<dbReference type="Gene3D" id="3.20.20.140">
    <property type="entry name" value="Metal-dependent hydrolases"/>
    <property type="match status" value="1"/>
</dbReference>
<dbReference type="AlphaFoldDB" id="A0A0R2U7L7"/>
<gene>
    <name evidence="2" type="ORF">ABS10_00555</name>
</gene>
<comment type="caution">
    <text evidence="2">The sequence shown here is derived from an EMBL/GenBank/DDBJ whole genome shotgun (WGS) entry which is preliminary data.</text>
</comment>
<feature type="chain" id="PRO_5006425210" description="DUF3604 domain-containing protein" evidence="1">
    <location>
        <begin position="20"/>
        <end position="606"/>
    </location>
</feature>
<evidence type="ECO:0000313" key="2">
    <source>
        <dbReference type="EMBL" id="KRO95551.1"/>
    </source>
</evidence>
<dbReference type="InterPro" id="IPR022028">
    <property type="entry name" value="DUF3604"/>
</dbReference>
<dbReference type="STRING" id="1655612.ABS10_00555"/>